<keyword evidence="3" id="KW-1185">Reference proteome</keyword>
<feature type="transmembrane region" description="Helical" evidence="1">
    <location>
        <begin position="86"/>
        <end position="104"/>
    </location>
</feature>
<accession>A0A1H7DL20</accession>
<feature type="transmembrane region" description="Helical" evidence="1">
    <location>
        <begin position="339"/>
        <end position="358"/>
    </location>
</feature>
<dbReference type="Proteomes" id="UP000198866">
    <property type="component" value="Unassembled WGS sequence"/>
</dbReference>
<feature type="transmembrane region" description="Helical" evidence="1">
    <location>
        <begin position="116"/>
        <end position="133"/>
    </location>
</feature>
<proteinExistence type="predicted"/>
<feature type="transmembrane region" description="Helical" evidence="1">
    <location>
        <begin position="271"/>
        <end position="293"/>
    </location>
</feature>
<dbReference type="RefSeq" id="WP_090871634.1">
    <property type="nucleotide sequence ID" value="NZ_FNYE01000031.1"/>
</dbReference>
<gene>
    <name evidence="2" type="ORF">SAMN05192539_103148</name>
</gene>
<dbReference type="OrthoDB" id="8625549at2"/>
<feature type="transmembrane region" description="Helical" evidence="1">
    <location>
        <begin position="365"/>
        <end position="381"/>
    </location>
</feature>
<evidence type="ECO:0008006" key="4">
    <source>
        <dbReference type="Google" id="ProtNLM"/>
    </source>
</evidence>
<feature type="transmembrane region" description="Helical" evidence="1">
    <location>
        <begin position="215"/>
        <end position="233"/>
    </location>
</feature>
<reference evidence="3" key="1">
    <citation type="submission" date="2016-10" db="EMBL/GenBank/DDBJ databases">
        <authorList>
            <person name="Varghese N."/>
            <person name="Submissions S."/>
        </authorList>
    </citation>
    <scope>NUCLEOTIDE SEQUENCE [LARGE SCALE GENOMIC DNA]</scope>
    <source>
        <strain evidence="3">LMG 26031</strain>
    </source>
</reference>
<feature type="transmembrane region" description="Helical" evidence="1">
    <location>
        <begin position="305"/>
        <end position="327"/>
    </location>
</feature>
<protein>
    <recommendedName>
        <fullName evidence="4">Transmembrane protein</fullName>
    </recommendedName>
</protein>
<sequence length="568" mass="61777">MTTTRFSGGHLLFALGVFTFATTLYAVCRHYSPLPFSDQWDGMIGFYMRALQNPWHSFFEQHNEHRLTFSRLIFFPDVRYFGGRNLLSLAANLVLAVLLALAFYRVTCRYSSLDRAMRLSLLGVILVFTFSWIQEENFTWGFQSQWFAVYLFALLAFHALDLTARAQARGDAAKSLAWLIAALASGTVSAFSMSSGVLVLPVLIAQAIYQRLKLHAILLALAVTATVWIGYFVDWHKPASSGNFVAALREHPIIAGSYVLLYLGAPAQKAHLGYLGAYVTGALVLFTLIAFCAKLLRHPNHPVRAIALLCVTVFIAGNALVTASGRLGFGVESALSSRYTTASLAAWLALILFAALNVETVDKRRAVFTLAVVATGLIVYAQRSAFNDAHDVTHSRLVAGLALRSHVYDPQIVTAVYPFPETLVNIAKAAEEAQVSIFAPGQPDYLVPPQRIDSKSPCDGAIDGVFLTSNPNMLRATGWIYDSNGQSTPRFVVVTDGSNATLGTGVTGGPRPDARAHEGRRARYSGWTAFFKAPPTGEIHIAARTADGRYCAMKATGTMPLASSPASH</sequence>
<feature type="transmembrane region" description="Helical" evidence="1">
    <location>
        <begin position="145"/>
        <end position="164"/>
    </location>
</feature>
<name>A0A1H7DL20_9BURK</name>
<evidence type="ECO:0000256" key="1">
    <source>
        <dbReference type="SAM" id="Phobius"/>
    </source>
</evidence>
<dbReference type="AlphaFoldDB" id="A0A1H7DL20"/>
<keyword evidence="1" id="KW-0812">Transmembrane</keyword>
<feature type="transmembrane region" description="Helical" evidence="1">
    <location>
        <begin position="245"/>
        <end position="265"/>
    </location>
</feature>
<keyword evidence="1" id="KW-1133">Transmembrane helix</keyword>
<keyword evidence="1" id="KW-0472">Membrane</keyword>
<evidence type="ECO:0000313" key="3">
    <source>
        <dbReference type="Proteomes" id="UP000198866"/>
    </source>
</evidence>
<dbReference type="EMBL" id="FNYE01000031">
    <property type="protein sequence ID" value="SEK02288.1"/>
    <property type="molecule type" value="Genomic_DNA"/>
</dbReference>
<feature type="transmembrane region" description="Helical" evidence="1">
    <location>
        <begin position="176"/>
        <end position="209"/>
    </location>
</feature>
<dbReference type="STRING" id="667676.SAMN05192539_103148"/>
<evidence type="ECO:0000313" key="2">
    <source>
        <dbReference type="EMBL" id="SEK02288.1"/>
    </source>
</evidence>
<organism evidence="2 3">
    <name type="scientific">Paraburkholderia diazotrophica</name>
    <dbReference type="NCBI Taxonomy" id="667676"/>
    <lineage>
        <taxon>Bacteria</taxon>
        <taxon>Pseudomonadati</taxon>
        <taxon>Pseudomonadota</taxon>
        <taxon>Betaproteobacteria</taxon>
        <taxon>Burkholderiales</taxon>
        <taxon>Burkholderiaceae</taxon>
        <taxon>Paraburkholderia</taxon>
    </lineage>
</organism>